<dbReference type="AlphaFoldDB" id="A0A1V9D6U8"/>
<proteinExistence type="predicted"/>
<dbReference type="OrthoDB" id="174989at2"/>
<evidence type="ECO:0000256" key="7">
    <source>
        <dbReference type="PROSITE-ProRule" id="PRU00339"/>
    </source>
</evidence>
<evidence type="ECO:0000256" key="6">
    <source>
        <dbReference type="ARBA" id="ARBA00022916"/>
    </source>
</evidence>
<keyword evidence="6" id="KW-0135">Cellulose biosynthesis</keyword>
<dbReference type="Pfam" id="PF13432">
    <property type="entry name" value="TPR_16"/>
    <property type="match status" value="2"/>
</dbReference>
<dbReference type="InterPro" id="IPR008410">
    <property type="entry name" value="BCSC_C"/>
</dbReference>
<feature type="repeat" description="TPR" evidence="7">
    <location>
        <begin position="468"/>
        <end position="501"/>
    </location>
</feature>
<keyword evidence="3 8" id="KW-0732">Signal</keyword>
<dbReference type="GO" id="GO:0019867">
    <property type="term" value="C:outer membrane"/>
    <property type="evidence" value="ECO:0007669"/>
    <property type="project" value="InterPro"/>
</dbReference>
<gene>
    <name evidence="10" type="ORF">B2J69_23190</name>
</gene>
<comment type="caution">
    <text evidence="10">The sequence shown here is derived from an EMBL/GenBank/DDBJ whole genome shotgun (WGS) entry which is preliminary data.</text>
</comment>
<evidence type="ECO:0000256" key="8">
    <source>
        <dbReference type="SAM" id="SignalP"/>
    </source>
</evidence>
<reference evidence="10 11" key="1">
    <citation type="submission" date="2017-02" db="EMBL/GenBank/DDBJ databases">
        <title>Whole genome shotgun sequence of Pantoea agglomerans strain AS1 isolated from a cycad, Zamia floridana in Central Florida, USA.</title>
        <authorList>
            <person name="Lata P."/>
            <person name="Govindarajan S."/>
            <person name="Qi F."/>
            <person name="Li J.-L."/>
            <person name="Maurya S.K."/>
            <person name="Sahoo M.K."/>
        </authorList>
    </citation>
    <scope>NUCLEOTIDE SEQUENCE [LARGE SCALE GENOMIC DNA]</scope>
    <source>
        <strain evidence="10 11">AS1</strain>
    </source>
</reference>
<dbReference type="SUPFAM" id="SSF48452">
    <property type="entry name" value="TPR-like"/>
    <property type="match status" value="3"/>
</dbReference>
<dbReference type="Pfam" id="PF05420">
    <property type="entry name" value="BCSC_C"/>
    <property type="match status" value="1"/>
</dbReference>
<evidence type="ECO:0000313" key="10">
    <source>
        <dbReference type="EMBL" id="OQP29642.1"/>
    </source>
</evidence>
<evidence type="ECO:0000259" key="9">
    <source>
        <dbReference type="Pfam" id="PF05420"/>
    </source>
</evidence>
<dbReference type="InterPro" id="IPR019734">
    <property type="entry name" value="TPR_rpt"/>
</dbReference>
<protein>
    <submittedName>
        <fullName evidence="10">Cellulose biosynthesis protein BcsC</fullName>
    </submittedName>
</protein>
<comment type="pathway">
    <text evidence="2">Glycan metabolism; bacterial cellulose biosynthesis.</text>
</comment>
<evidence type="ECO:0000313" key="11">
    <source>
        <dbReference type="Proteomes" id="UP000192769"/>
    </source>
</evidence>
<keyword evidence="11" id="KW-1185">Reference proteome</keyword>
<feature type="chain" id="PRO_5012845274" evidence="8">
    <location>
        <begin position="25"/>
        <end position="1156"/>
    </location>
</feature>
<dbReference type="Proteomes" id="UP000192769">
    <property type="component" value="Unassembled WGS sequence"/>
</dbReference>
<evidence type="ECO:0000256" key="3">
    <source>
        <dbReference type="ARBA" id="ARBA00022729"/>
    </source>
</evidence>
<dbReference type="InterPro" id="IPR011990">
    <property type="entry name" value="TPR-like_helical_dom_sf"/>
</dbReference>
<organism evidence="10 11">
    <name type="scientific">Pantoea latae</name>
    <dbReference type="NCBI Taxonomy" id="1964541"/>
    <lineage>
        <taxon>Bacteria</taxon>
        <taxon>Pseudomonadati</taxon>
        <taxon>Pseudomonadota</taxon>
        <taxon>Gammaproteobacteria</taxon>
        <taxon>Enterobacterales</taxon>
        <taxon>Erwiniaceae</taxon>
        <taxon>Pantoea</taxon>
    </lineage>
</organism>
<feature type="repeat" description="TPR" evidence="7">
    <location>
        <begin position="392"/>
        <end position="425"/>
    </location>
</feature>
<dbReference type="UniPathway" id="UPA00694"/>
<dbReference type="PANTHER" id="PTHR12558:SF13">
    <property type="entry name" value="CELL DIVISION CYCLE PROTEIN 27 HOMOLOG"/>
    <property type="match status" value="1"/>
</dbReference>
<dbReference type="RefSeq" id="WP_081142774.1">
    <property type="nucleotide sequence ID" value="NZ_MWUE01000047.1"/>
</dbReference>
<feature type="domain" description="Cellulose synthase operon C C-terminal" evidence="9">
    <location>
        <begin position="803"/>
        <end position="1134"/>
    </location>
</feature>
<dbReference type="NCBIfam" id="NF008520">
    <property type="entry name" value="PRK11447.1"/>
    <property type="match status" value="1"/>
</dbReference>
<dbReference type="Pfam" id="PF14559">
    <property type="entry name" value="TPR_19"/>
    <property type="match status" value="1"/>
</dbReference>
<keyword evidence="4" id="KW-0677">Repeat</keyword>
<evidence type="ECO:0000256" key="5">
    <source>
        <dbReference type="ARBA" id="ARBA00022803"/>
    </source>
</evidence>
<sequence>MNKTCALRASLLLSGVLSTLPGLAAPAAGPEVSPVEWLLTQIRTGESTNKYDLVQQALYRLEKIDPDNPQVLAARLRLALHQGDIAAAQTLLDRLKKVAPDDAATRESAVGLALISADGRQKLQEARLLATSGRLAEAKSAYDALFNGVFPDANTALEYWRLLARIPGQQDVAYSQLQTLDRRYPGNIGVELQIARMAFDRQQPTQAVEQLKRLANSSAGRDAAAELWLQQINNQPVSDASVAQLKAYLSVFTEGDAQKQGEEMLAKQQALLADPAYRERMRGLALVDAGGGANAIAALTEALKANSNDAELMGAMGQAQARANNRAAAVLWLERAIQAGQQSTQVGKWQSLLQTNRYWQAIDEGDKALAQHDLSGAERHYRDAQALDNTDSYALIGLGDVALARNNAQSAEQLWQRALRLDGSNTTAVRRLAGLYQTQSPARAMQFINGLPAAQQRALADTLRSLRSDSLRAEADALAQQSRWSEAAEKYRQALALSPDDVWLSYRLAGALRNGGATQQADGVIAALQQQRPQDATALYAAALYLSGSDRDDAALATLRRLPQAQWSPNMRELAERLEQDKLFARAETLRAAGQEREAIALLRQQPATNRRDLTLADWALARGDAQQALAAYQQVLERDPANGDAALGRIETLVALKRNSEARAALQALPPAQASLNGDRRVALAWQAVGDATQAAALFAGLKQRAAPQPPSQDKALVFRDAARLERAQQQPDAALADYRQAMAASGIGDSKNVSRLTRNDPQDDWLKRSIRSDAADLYRQQDTTLMLEQDYSRNKGTGGVSDFTAHTTMLQAETPVADGRGFFRLDRVEVSAGTFSTTNGSFDETFGSCDDANSGGCSRDANQRDEGTALGVGWRNDVWSADLGTTPLGFEVTNWVGGVSWKTDVKEVGVTLTASRRPVSSSLLAYAGARDPAANGGKTWGGVVATGGSVGLSYDRGGAHGVWADISAHQITGENVADNSRERLMAGYYYKLINSDNRRATVGLNSMLWHYQKDLSDYTFGQGGYYSPQQYLSFSVPVTWRQRTDNWSFDLGGSVSWSHSKTDAQQRYPVNPGFTLASNPTSASSSGGGVGYTLQAVVERRITPHWFIGAGVDIQQAKDYTPSHGLLYVRYSAAGWDGDLDMPPEPLIPYADFK</sequence>
<dbReference type="EMBL" id="MWUE01000047">
    <property type="protein sequence ID" value="OQP29642.1"/>
    <property type="molecule type" value="Genomic_DNA"/>
</dbReference>
<evidence type="ECO:0000256" key="1">
    <source>
        <dbReference type="ARBA" id="ARBA00003476"/>
    </source>
</evidence>
<dbReference type="Pfam" id="PF13414">
    <property type="entry name" value="TPR_11"/>
    <property type="match status" value="1"/>
</dbReference>
<comment type="function">
    <text evidence="1">Required for maximal bacterial cellulose synthesis.</text>
</comment>
<evidence type="ECO:0000256" key="2">
    <source>
        <dbReference type="ARBA" id="ARBA00005186"/>
    </source>
</evidence>
<evidence type="ECO:0000256" key="4">
    <source>
        <dbReference type="ARBA" id="ARBA00022737"/>
    </source>
</evidence>
<dbReference type="GO" id="GO:0030244">
    <property type="term" value="P:cellulose biosynthetic process"/>
    <property type="evidence" value="ECO:0007669"/>
    <property type="project" value="UniProtKB-KW"/>
</dbReference>
<dbReference type="Gene3D" id="1.25.40.10">
    <property type="entry name" value="Tetratricopeptide repeat domain"/>
    <property type="match status" value="5"/>
</dbReference>
<accession>A0A1V9D6U8</accession>
<keyword evidence="5 7" id="KW-0802">TPR repeat</keyword>
<dbReference type="PANTHER" id="PTHR12558">
    <property type="entry name" value="CELL DIVISION CYCLE 16,23,27"/>
    <property type="match status" value="1"/>
</dbReference>
<feature type="signal peptide" evidence="8">
    <location>
        <begin position="1"/>
        <end position="24"/>
    </location>
</feature>
<dbReference type="SMART" id="SM00028">
    <property type="entry name" value="TPR"/>
    <property type="match status" value="7"/>
</dbReference>
<name>A0A1V9D6U8_9GAMM</name>
<dbReference type="PROSITE" id="PS50005">
    <property type="entry name" value="TPR"/>
    <property type="match status" value="2"/>
</dbReference>